<keyword evidence="4 7" id="KW-0812">Transmembrane</keyword>
<dbReference type="InterPro" id="IPR008969">
    <property type="entry name" value="CarboxyPept-like_regulatory"/>
</dbReference>
<keyword evidence="11" id="KW-1185">Reference proteome</keyword>
<dbReference type="Pfam" id="PF07660">
    <property type="entry name" value="STN"/>
    <property type="match status" value="1"/>
</dbReference>
<dbReference type="SMART" id="SM00965">
    <property type="entry name" value="STN"/>
    <property type="match status" value="1"/>
</dbReference>
<dbReference type="InterPro" id="IPR012910">
    <property type="entry name" value="Plug_dom"/>
</dbReference>
<evidence type="ECO:0000256" key="4">
    <source>
        <dbReference type="ARBA" id="ARBA00022692"/>
    </source>
</evidence>
<dbReference type="PROSITE" id="PS52016">
    <property type="entry name" value="TONB_DEPENDENT_REC_3"/>
    <property type="match status" value="1"/>
</dbReference>
<organism evidence="10 11">
    <name type="scientific">Chitinophaga solisilvae</name>
    <dbReference type="NCBI Taxonomy" id="1233460"/>
    <lineage>
        <taxon>Bacteria</taxon>
        <taxon>Pseudomonadati</taxon>
        <taxon>Bacteroidota</taxon>
        <taxon>Chitinophagia</taxon>
        <taxon>Chitinophagales</taxon>
        <taxon>Chitinophagaceae</taxon>
        <taxon>Chitinophaga</taxon>
    </lineage>
</organism>
<dbReference type="Pfam" id="PF13715">
    <property type="entry name" value="CarbopepD_reg_2"/>
    <property type="match status" value="1"/>
</dbReference>
<accession>A0A9Q5DB89</accession>
<keyword evidence="2 7" id="KW-0813">Transport</keyword>
<name>A0A9Q5DB89_9BACT</name>
<comment type="similarity">
    <text evidence="7">Belongs to the TonB-dependent receptor family.</text>
</comment>
<evidence type="ECO:0000256" key="3">
    <source>
        <dbReference type="ARBA" id="ARBA00022452"/>
    </source>
</evidence>
<keyword evidence="8" id="KW-1133">Transmembrane helix</keyword>
<evidence type="ECO:0000313" key="11">
    <source>
        <dbReference type="Proteomes" id="UP000281028"/>
    </source>
</evidence>
<gene>
    <name evidence="10" type="ORF">ECE50_011130</name>
</gene>
<dbReference type="InterPro" id="IPR023996">
    <property type="entry name" value="TonB-dep_OMP_SusC/RagA"/>
</dbReference>
<dbReference type="NCBIfam" id="TIGR04056">
    <property type="entry name" value="OMP_RagA_SusC"/>
    <property type="match status" value="1"/>
</dbReference>
<proteinExistence type="inferred from homology"/>
<dbReference type="GO" id="GO:0009279">
    <property type="term" value="C:cell outer membrane"/>
    <property type="evidence" value="ECO:0007669"/>
    <property type="project" value="UniProtKB-SubCell"/>
</dbReference>
<dbReference type="InterPro" id="IPR037066">
    <property type="entry name" value="Plug_dom_sf"/>
</dbReference>
<comment type="caution">
    <text evidence="10">The sequence shown here is derived from an EMBL/GenBank/DDBJ whole genome shotgun (WGS) entry which is preliminary data.</text>
</comment>
<dbReference type="SUPFAM" id="SSF56935">
    <property type="entry name" value="Porins"/>
    <property type="match status" value="1"/>
</dbReference>
<dbReference type="EMBL" id="RIAR02000001">
    <property type="protein sequence ID" value="NSL87387.1"/>
    <property type="molecule type" value="Genomic_DNA"/>
</dbReference>
<feature type="transmembrane region" description="Helical" evidence="8">
    <location>
        <begin position="22"/>
        <end position="44"/>
    </location>
</feature>
<evidence type="ECO:0000256" key="8">
    <source>
        <dbReference type="SAM" id="Phobius"/>
    </source>
</evidence>
<evidence type="ECO:0000259" key="9">
    <source>
        <dbReference type="SMART" id="SM00965"/>
    </source>
</evidence>
<dbReference type="Proteomes" id="UP000281028">
    <property type="component" value="Unassembled WGS sequence"/>
</dbReference>
<dbReference type="Gene3D" id="2.170.130.10">
    <property type="entry name" value="TonB-dependent receptor, plug domain"/>
    <property type="match status" value="1"/>
</dbReference>
<protein>
    <submittedName>
        <fullName evidence="10">SusC/RagA family TonB-linked outer membrane protein</fullName>
    </submittedName>
</protein>
<dbReference type="InterPro" id="IPR036942">
    <property type="entry name" value="Beta-barrel_TonB_sf"/>
</dbReference>
<keyword evidence="3 7" id="KW-1134">Transmembrane beta strand</keyword>
<dbReference type="Gene3D" id="2.40.170.20">
    <property type="entry name" value="TonB-dependent receptor, beta-barrel domain"/>
    <property type="match status" value="1"/>
</dbReference>
<evidence type="ECO:0000256" key="1">
    <source>
        <dbReference type="ARBA" id="ARBA00004571"/>
    </source>
</evidence>
<sequence length="1128" mass="125502">MDMNFTGHQCGRGFPCLNKPRFVLRLIAVIIVVNWLSISATAALQAQGGITLTMRNAALKNVFQEIRKQSKYTFLFNDEVMQVAKLVNIDVKDATIQQVLKQCFLAQPLDYVINGQTIVVTPKKEKKNQIIPVGGGIQLHGKVVDEDGKPLPFATVKIKGANIGALTGADGNFLIRDIDERAVLEVSFLGFESKEIPLSRSILDNDVNILKIVLKRGGGKLDEVQVIAYGETTRRFSTGNVTTVKGADIARQPVSNPLLALQGRVPGLMITQSTGLPGSGVTVRIQGQNSISSGNDPLYVIDGVPYVSQLLPNMNEILGTSAPGGSAGNPLSYLNPADIESIDVLKDADATAIYGSRAANGAILITTRKGRSGKTSVNFSFQQGVGKVPKKLDLLNTSQYLQMRREALKNDGASADPYADYDLVLWDSTKYTDWQKVLIGGTAQYADVQFGLSGGNDNLQYSINANYHRETTVFPGNLADKKYGLSFSMSNTSLNQRFKIRVTGNYQLDNSRLILTDLTRVSISTPPNAPDIYNPDGTLNWAPTTLGNSSWTNPLSYLKQQNKSKTNNLISNAMLSYVVIPGLEMKMNLGYTNMQTNETTLGPLEANEPELRPFLERASLFVNNNINSWIIEPQLTYGKNINKNKFDVLIGTSLQQTNTNGLIQIARGFISDDVMEDMKAAANINISSTTISVYKYNALFARFNYNLDNKYIVNLTARRDGSSRFGPEEQIHNFASVGGAWLFSNESFFKRILGFIDFGKIRGSYGTTGNDQIGDYTFLNRFNSSLSNVINPYQGIPGVLPISLFNPYLQWEETKKLQGGIDLGLLKERILLNVNYYRNRSSNQLLSYSLPITTGFTQILRNFPALVQNYGWEFMVNTVNLKKKEFSWSSSVNITTQRNKLISFPSIEESTYANSLIVGQPITMLKAFHYLGVDPVTGTYQFQDRYGKPVSRPSIPNDQTIIIDPTPGFFGGFQNSIKFKGIEFDFLFQFVKQKARDFSLGYYPGTFFSGNQPVSVLSHWKTPGDIAPVQKLTAGYSLFESFVNATQYSDANWKDASFIRLKNVSLSWRFPEQWLKRYHVESARVFLNGQNIFTITNYLGLDPENKNPFFIATIKSIYCRPKYYLIIS</sequence>
<dbReference type="Gene3D" id="2.60.40.1120">
    <property type="entry name" value="Carboxypeptidase-like, regulatory domain"/>
    <property type="match status" value="1"/>
</dbReference>
<feature type="domain" description="Secretin/TonB short N-terminal" evidence="9">
    <location>
        <begin position="72"/>
        <end position="123"/>
    </location>
</feature>
<evidence type="ECO:0000256" key="7">
    <source>
        <dbReference type="PROSITE-ProRule" id="PRU01360"/>
    </source>
</evidence>
<keyword evidence="5 7" id="KW-0472">Membrane</keyword>
<dbReference type="SUPFAM" id="SSF49464">
    <property type="entry name" value="Carboxypeptidase regulatory domain-like"/>
    <property type="match status" value="1"/>
</dbReference>
<dbReference type="InterPro" id="IPR011662">
    <property type="entry name" value="Secretin/TonB_short_N"/>
</dbReference>
<dbReference type="Pfam" id="PF07715">
    <property type="entry name" value="Plug"/>
    <property type="match status" value="1"/>
</dbReference>
<dbReference type="InterPro" id="IPR039426">
    <property type="entry name" value="TonB-dep_rcpt-like"/>
</dbReference>
<evidence type="ECO:0000256" key="2">
    <source>
        <dbReference type="ARBA" id="ARBA00022448"/>
    </source>
</evidence>
<keyword evidence="6 7" id="KW-0998">Cell outer membrane</keyword>
<reference evidence="10" key="1">
    <citation type="submission" date="2020-05" db="EMBL/GenBank/DDBJ databases">
        <title>Chitinophaga laudate sp. nov., isolated from a tropical peat swamp.</title>
        <authorList>
            <person name="Goh C.B.S."/>
            <person name="Lee M.S."/>
            <person name="Parimannan S."/>
            <person name="Pasbakhsh P."/>
            <person name="Yule C.M."/>
            <person name="Rajandas H."/>
            <person name="Loke S."/>
            <person name="Croft L."/>
            <person name="Tan J.B.L."/>
        </authorList>
    </citation>
    <scope>NUCLEOTIDE SEQUENCE</scope>
    <source>
        <strain evidence="10">Mgbs1</strain>
    </source>
</reference>
<dbReference type="InterPro" id="IPR023997">
    <property type="entry name" value="TonB-dep_OMP_SusC/RagA_CS"/>
</dbReference>
<evidence type="ECO:0000256" key="6">
    <source>
        <dbReference type="ARBA" id="ARBA00023237"/>
    </source>
</evidence>
<dbReference type="AlphaFoldDB" id="A0A9Q5DB89"/>
<evidence type="ECO:0000256" key="5">
    <source>
        <dbReference type="ARBA" id="ARBA00023136"/>
    </source>
</evidence>
<dbReference type="NCBIfam" id="TIGR04057">
    <property type="entry name" value="SusC_RagA_signa"/>
    <property type="match status" value="1"/>
</dbReference>
<evidence type="ECO:0000313" key="10">
    <source>
        <dbReference type="EMBL" id="NSL87387.1"/>
    </source>
</evidence>
<comment type="subcellular location">
    <subcellularLocation>
        <location evidence="1 7">Cell outer membrane</location>
        <topology evidence="1 7">Multi-pass membrane protein</topology>
    </subcellularLocation>
</comment>